<evidence type="ECO:0000313" key="4">
    <source>
        <dbReference type="Proteomes" id="UP000561181"/>
    </source>
</evidence>
<gene>
    <name evidence="3" type="ORF">HKD42_12790</name>
</gene>
<dbReference type="InterPro" id="IPR007492">
    <property type="entry name" value="LytTR_DNA-bd_dom"/>
</dbReference>
<protein>
    <recommendedName>
        <fullName evidence="2">HTH LytTR-type domain-containing protein</fullName>
    </recommendedName>
</protein>
<dbReference type="GO" id="GO:0003677">
    <property type="term" value="F:DNA binding"/>
    <property type="evidence" value="ECO:0007669"/>
    <property type="project" value="InterPro"/>
</dbReference>
<feature type="transmembrane region" description="Helical" evidence="1">
    <location>
        <begin position="106"/>
        <end position="129"/>
    </location>
</feature>
<dbReference type="SMART" id="SM00850">
    <property type="entry name" value="LytTR"/>
    <property type="match status" value="1"/>
</dbReference>
<dbReference type="AlphaFoldDB" id="A0A848QQG8"/>
<reference evidence="3 4" key="1">
    <citation type="submission" date="2020-04" db="EMBL/GenBank/DDBJ databases">
        <authorList>
            <person name="Liu A."/>
        </authorList>
    </citation>
    <scope>NUCLEOTIDE SEQUENCE [LARGE SCALE GENOMIC DNA]</scope>
    <source>
        <strain evidence="3 4">RZ02</strain>
    </source>
</reference>
<dbReference type="Proteomes" id="UP000561181">
    <property type="component" value="Unassembled WGS sequence"/>
</dbReference>
<accession>A0A848QQG8</accession>
<organism evidence="3 4">
    <name type="scientific">Pontixanthobacter rizhaonensis</name>
    <dbReference type="NCBI Taxonomy" id="2730337"/>
    <lineage>
        <taxon>Bacteria</taxon>
        <taxon>Pseudomonadati</taxon>
        <taxon>Pseudomonadota</taxon>
        <taxon>Alphaproteobacteria</taxon>
        <taxon>Sphingomonadales</taxon>
        <taxon>Erythrobacteraceae</taxon>
        <taxon>Pontixanthobacter</taxon>
    </lineage>
</organism>
<feature type="transmembrane region" description="Helical" evidence="1">
    <location>
        <begin position="42"/>
        <end position="61"/>
    </location>
</feature>
<proteinExistence type="predicted"/>
<sequence>MKTRPLTNYIAEIGVIALAGLVLALVGPFGTDTMPLGVRFSYWIGGLLAAWVVFRLIVVAMSEITKLLGISDVFSYLLAIPLLGGLILIAQSAFGGPAAGTDLAGISSWAYVQILGLGLAFFVIFWLIYDRAANHAAEKENARLNTSRERTEPTGLANTALHQKLPAGFGPIIALSVEDHYVRVHSVRENAAEHSEMLLMKLSDAIALMGDDTGLQTHRSWWVATCAITGHTRNGRNIYLTLPCGISAPVSRNNVAKVRAAGLLD</sequence>
<dbReference type="RefSeq" id="WP_170013935.1">
    <property type="nucleotide sequence ID" value="NZ_JABCRE010000003.1"/>
</dbReference>
<keyword evidence="1" id="KW-0472">Membrane</keyword>
<keyword evidence="4" id="KW-1185">Reference proteome</keyword>
<evidence type="ECO:0000256" key="1">
    <source>
        <dbReference type="SAM" id="Phobius"/>
    </source>
</evidence>
<feature type="transmembrane region" description="Helical" evidence="1">
    <location>
        <begin position="73"/>
        <end position="94"/>
    </location>
</feature>
<dbReference type="PROSITE" id="PS50930">
    <property type="entry name" value="HTH_LYTTR"/>
    <property type="match status" value="1"/>
</dbReference>
<comment type="caution">
    <text evidence="3">The sequence shown here is derived from an EMBL/GenBank/DDBJ whole genome shotgun (WGS) entry which is preliminary data.</text>
</comment>
<evidence type="ECO:0000313" key="3">
    <source>
        <dbReference type="EMBL" id="NMW32940.1"/>
    </source>
</evidence>
<keyword evidence="1" id="KW-0812">Transmembrane</keyword>
<evidence type="ECO:0000259" key="2">
    <source>
        <dbReference type="PROSITE" id="PS50930"/>
    </source>
</evidence>
<dbReference type="Pfam" id="PF04397">
    <property type="entry name" value="LytTR"/>
    <property type="match status" value="1"/>
</dbReference>
<keyword evidence="1" id="KW-1133">Transmembrane helix</keyword>
<feature type="transmembrane region" description="Helical" evidence="1">
    <location>
        <begin position="9"/>
        <end position="30"/>
    </location>
</feature>
<dbReference type="EMBL" id="JABCRE010000003">
    <property type="protein sequence ID" value="NMW32940.1"/>
    <property type="molecule type" value="Genomic_DNA"/>
</dbReference>
<feature type="domain" description="HTH LytTR-type" evidence="2">
    <location>
        <begin position="172"/>
        <end position="264"/>
    </location>
</feature>
<name>A0A848QQG8_9SPHN</name>